<proteinExistence type="predicted"/>
<sequence>MKKKERLCLISFFQAFGLTLYCSVVGLLFWKGNAIFGKVPNYWGPLLFLVIFTTSALISGLITLGYPFILFWEKKQTVKALKLIVYTVGWLIGLALILMLLLFAFK</sequence>
<protein>
    <submittedName>
        <fullName evidence="2">Uncharacterized protein</fullName>
    </submittedName>
</protein>
<evidence type="ECO:0000256" key="1">
    <source>
        <dbReference type="SAM" id="Phobius"/>
    </source>
</evidence>
<keyword evidence="1" id="KW-1133">Transmembrane helix</keyword>
<organism evidence="2 3">
    <name type="scientific">Candidatus Roizmanbacteria bacterium CG_4_8_14_3_um_filter_36_10</name>
    <dbReference type="NCBI Taxonomy" id="1974834"/>
    <lineage>
        <taxon>Bacteria</taxon>
        <taxon>Candidatus Roizmaniibacteriota</taxon>
    </lineage>
</organism>
<reference evidence="3" key="1">
    <citation type="submission" date="2017-09" db="EMBL/GenBank/DDBJ databases">
        <title>Depth-based differentiation of microbial function through sediment-hosted aquifers and enrichment of novel symbionts in the deep terrestrial subsurface.</title>
        <authorList>
            <person name="Probst A.J."/>
            <person name="Ladd B."/>
            <person name="Jarett J.K."/>
            <person name="Geller-Mcgrath D.E."/>
            <person name="Sieber C.M.K."/>
            <person name="Emerson J.B."/>
            <person name="Anantharaman K."/>
            <person name="Thomas B.C."/>
            <person name="Malmstrom R."/>
            <person name="Stieglmeier M."/>
            <person name="Klingl A."/>
            <person name="Woyke T."/>
            <person name="Ryan C.M."/>
            <person name="Banfield J.F."/>
        </authorList>
    </citation>
    <scope>NUCLEOTIDE SEQUENCE [LARGE SCALE GENOMIC DNA]</scope>
</reference>
<comment type="caution">
    <text evidence="2">The sequence shown here is derived from an EMBL/GenBank/DDBJ whole genome shotgun (WGS) entry which is preliminary data.</text>
</comment>
<feature type="transmembrane region" description="Helical" evidence="1">
    <location>
        <begin position="42"/>
        <end position="71"/>
    </location>
</feature>
<evidence type="ECO:0000313" key="2">
    <source>
        <dbReference type="EMBL" id="PJC81419.1"/>
    </source>
</evidence>
<keyword evidence="1" id="KW-0812">Transmembrane</keyword>
<dbReference type="AlphaFoldDB" id="A0A2M8GLS3"/>
<gene>
    <name evidence="2" type="ORF">CO007_04805</name>
</gene>
<name>A0A2M8GLS3_9BACT</name>
<feature type="transmembrane region" description="Helical" evidence="1">
    <location>
        <begin position="83"/>
        <end position="105"/>
    </location>
</feature>
<evidence type="ECO:0000313" key="3">
    <source>
        <dbReference type="Proteomes" id="UP000229370"/>
    </source>
</evidence>
<dbReference type="Proteomes" id="UP000229370">
    <property type="component" value="Unassembled WGS sequence"/>
</dbReference>
<keyword evidence="1" id="KW-0472">Membrane</keyword>
<accession>A0A2M8GLS3</accession>
<feature type="transmembrane region" description="Helical" evidence="1">
    <location>
        <begin position="7"/>
        <end position="30"/>
    </location>
</feature>
<dbReference type="EMBL" id="PFQK01000084">
    <property type="protein sequence ID" value="PJC81419.1"/>
    <property type="molecule type" value="Genomic_DNA"/>
</dbReference>